<name>A0AAD6EAP3_9EURO</name>
<evidence type="ECO:0000256" key="2">
    <source>
        <dbReference type="ARBA" id="ARBA00022857"/>
    </source>
</evidence>
<dbReference type="RefSeq" id="XP_056754781.1">
    <property type="nucleotide sequence ID" value="XM_056895033.1"/>
</dbReference>
<dbReference type="Pfam" id="PF05368">
    <property type="entry name" value="NmrA"/>
    <property type="match status" value="1"/>
</dbReference>
<dbReference type="SUPFAM" id="SSF51735">
    <property type="entry name" value="NAD(P)-binding Rossmann-fold domains"/>
    <property type="match status" value="1"/>
</dbReference>
<dbReference type="GeneID" id="81585275"/>
<dbReference type="InterPro" id="IPR051609">
    <property type="entry name" value="NmrA/Isoflavone_reductase-like"/>
</dbReference>
<reference evidence="5" key="2">
    <citation type="submission" date="2023-01" db="EMBL/GenBank/DDBJ databases">
        <authorList>
            <person name="Petersen C."/>
        </authorList>
    </citation>
    <scope>NUCLEOTIDE SEQUENCE</scope>
    <source>
        <strain evidence="5">IBT 12815</strain>
    </source>
</reference>
<evidence type="ECO:0000313" key="6">
    <source>
        <dbReference type="Proteomes" id="UP001213799"/>
    </source>
</evidence>
<proteinExistence type="inferred from homology"/>
<keyword evidence="3" id="KW-0560">Oxidoreductase</keyword>
<dbReference type="Gene3D" id="3.90.25.10">
    <property type="entry name" value="UDP-galactose 4-epimerase, domain 1"/>
    <property type="match status" value="1"/>
</dbReference>
<keyword evidence="2" id="KW-0521">NADP</keyword>
<dbReference type="InterPro" id="IPR036291">
    <property type="entry name" value="NAD(P)-bd_dom_sf"/>
</dbReference>
<dbReference type="PANTHER" id="PTHR47706">
    <property type="entry name" value="NMRA-LIKE FAMILY PROTEIN"/>
    <property type="match status" value="1"/>
</dbReference>
<gene>
    <name evidence="5" type="ORF">N7537_003975</name>
</gene>
<evidence type="ECO:0000256" key="3">
    <source>
        <dbReference type="ARBA" id="ARBA00023002"/>
    </source>
</evidence>
<keyword evidence="6" id="KW-1185">Reference proteome</keyword>
<dbReference type="Proteomes" id="UP001213799">
    <property type="component" value="Unassembled WGS sequence"/>
</dbReference>
<evidence type="ECO:0000313" key="5">
    <source>
        <dbReference type="EMBL" id="KAJ5607356.1"/>
    </source>
</evidence>
<protein>
    <submittedName>
        <fullName evidence="5">Nmra-like family protein</fullName>
    </submittedName>
</protein>
<reference evidence="5" key="1">
    <citation type="journal article" date="2023" name="IMA Fungus">
        <title>Comparative genomic study of the Penicillium genus elucidates a diverse pangenome and 15 lateral gene transfer events.</title>
        <authorList>
            <person name="Petersen C."/>
            <person name="Sorensen T."/>
            <person name="Nielsen M.R."/>
            <person name="Sondergaard T.E."/>
            <person name="Sorensen J.L."/>
            <person name="Fitzpatrick D.A."/>
            <person name="Frisvad J.C."/>
            <person name="Nielsen K.L."/>
        </authorList>
    </citation>
    <scope>NUCLEOTIDE SEQUENCE</scope>
    <source>
        <strain evidence="5">IBT 12815</strain>
    </source>
</reference>
<dbReference type="InterPro" id="IPR008030">
    <property type="entry name" value="NmrA-like"/>
</dbReference>
<dbReference type="AlphaFoldDB" id="A0AAD6EAP3"/>
<comment type="caution">
    <text evidence="5">The sequence shown here is derived from an EMBL/GenBank/DDBJ whole genome shotgun (WGS) entry which is preliminary data.</text>
</comment>
<accession>A0AAD6EAP3</accession>
<dbReference type="Gene3D" id="3.40.50.720">
    <property type="entry name" value="NAD(P)-binding Rossmann-like Domain"/>
    <property type="match status" value="1"/>
</dbReference>
<dbReference type="GO" id="GO:0016491">
    <property type="term" value="F:oxidoreductase activity"/>
    <property type="evidence" value="ECO:0007669"/>
    <property type="project" value="UniProtKB-KW"/>
</dbReference>
<comment type="similarity">
    <text evidence="1">Belongs to the NmrA-type oxidoreductase family. Isoflavone reductase subfamily.</text>
</comment>
<dbReference type="PANTHER" id="PTHR47706:SF4">
    <property type="entry name" value="NMRA-LIKE DOMAIN-CONTAINING PROTEIN"/>
    <property type="match status" value="1"/>
</dbReference>
<evidence type="ECO:0000259" key="4">
    <source>
        <dbReference type="Pfam" id="PF05368"/>
    </source>
</evidence>
<evidence type="ECO:0000256" key="1">
    <source>
        <dbReference type="ARBA" id="ARBA00005725"/>
    </source>
</evidence>
<organism evidence="5 6">
    <name type="scientific">Penicillium hordei</name>
    <dbReference type="NCBI Taxonomy" id="40994"/>
    <lineage>
        <taxon>Eukaryota</taxon>
        <taxon>Fungi</taxon>
        <taxon>Dikarya</taxon>
        <taxon>Ascomycota</taxon>
        <taxon>Pezizomycotina</taxon>
        <taxon>Eurotiomycetes</taxon>
        <taxon>Eurotiomycetidae</taxon>
        <taxon>Eurotiales</taxon>
        <taxon>Aspergillaceae</taxon>
        <taxon>Penicillium</taxon>
    </lineage>
</organism>
<dbReference type="EMBL" id="JAQJAE010000002">
    <property type="protein sequence ID" value="KAJ5607356.1"/>
    <property type="molecule type" value="Genomic_DNA"/>
</dbReference>
<feature type="domain" description="NmrA-like" evidence="4">
    <location>
        <begin position="4"/>
        <end position="302"/>
    </location>
</feature>
<sequence length="315" mass="34204">MVIVAVAGGTGGVGRALVEAFTSWGKHEVYILARKANPDLQKEIGVPIIPVDYSNVEETTKALEDNHVHTLVSAVTMIVPSGTPPELELIRAADASKTTKRMISSGWGVPYTEEQAALMPAFAHKLVTEAALKETSLEYTVVQNGCFLDYWCMNTVKSYMVPATTVIDARNNAASIPGSGNTPVAFTHTSDVAKYAAALLDLNKWEPESIVVGDKVTLNEFLHLAEAAKGTKFSVTHDSVEKLKAGQATELPCQVAEYQFMPKEVVQQWAAMFGLLFETGVFNIPPPGTKTLNEVFPEIKPLKVKDILDGEWKKA</sequence>